<dbReference type="PANTHER" id="PTHR47683:SF4">
    <property type="entry name" value="PSEUDOURIDINE SYNTHASE"/>
    <property type="match status" value="1"/>
</dbReference>
<dbReference type="Gene3D" id="3.30.70.580">
    <property type="entry name" value="Pseudouridine synthase I, catalytic domain, N-terminal subdomain"/>
    <property type="match status" value="1"/>
</dbReference>
<evidence type="ECO:0000256" key="7">
    <source>
        <dbReference type="RuleBase" id="RU003887"/>
    </source>
</evidence>
<comment type="catalytic activity">
    <reaction evidence="4">
        <text>uridine(516) in 16S rRNA = pseudouridine(516) in 16S rRNA</text>
        <dbReference type="Rhea" id="RHEA:38867"/>
        <dbReference type="Rhea" id="RHEA-COMP:10089"/>
        <dbReference type="Rhea" id="RHEA-COMP:10090"/>
        <dbReference type="ChEBI" id="CHEBI:65314"/>
        <dbReference type="ChEBI" id="CHEBI:65315"/>
        <dbReference type="EC" id="5.4.99.19"/>
    </reaction>
</comment>
<keyword evidence="2 6" id="KW-0694">RNA-binding</keyword>
<gene>
    <name evidence="9" type="ORF">P256_00509</name>
</gene>
<dbReference type="PANTHER" id="PTHR47683">
    <property type="entry name" value="PSEUDOURIDINE SYNTHASE FAMILY PROTEIN-RELATED"/>
    <property type="match status" value="1"/>
</dbReference>
<dbReference type="InterPro" id="IPR020094">
    <property type="entry name" value="TruA/RsuA/RluB/E/F_N"/>
</dbReference>
<dbReference type="RefSeq" id="WP_023272112.1">
    <property type="nucleotide sequence ID" value="NZ_KI530712.1"/>
</dbReference>
<evidence type="ECO:0000256" key="5">
    <source>
        <dbReference type="ARBA" id="ARBA00037590"/>
    </source>
</evidence>
<protein>
    <recommendedName>
        <fullName evidence="7">Pseudouridine synthase</fullName>
        <ecNumber evidence="7">5.4.99.-</ecNumber>
    </recommendedName>
</protein>
<dbReference type="NCBIfam" id="TIGR00093">
    <property type="entry name" value="pseudouridine synthase"/>
    <property type="match status" value="1"/>
</dbReference>
<dbReference type="Pfam" id="PF00849">
    <property type="entry name" value="PseudoU_synth_2"/>
    <property type="match status" value="1"/>
</dbReference>
<dbReference type="PROSITE" id="PS50889">
    <property type="entry name" value="S4"/>
    <property type="match status" value="1"/>
</dbReference>
<dbReference type="InterPro" id="IPR006145">
    <property type="entry name" value="PsdUridine_synth_RsuA/RluA"/>
</dbReference>
<comment type="caution">
    <text evidence="9">The sequence shown here is derived from an EMBL/GenBank/DDBJ whole genome shotgun (WGS) entry which is preliminary data.</text>
</comment>
<dbReference type="GO" id="GO:0000455">
    <property type="term" value="P:enzyme-directed rRNA pseudouridine synthesis"/>
    <property type="evidence" value="ECO:0007669"/>
    <property type="project" value="UniProtKB-ARBA"/>
</dbReference>
<dbReference type="EMBL" id="AYER01000003">
    <property type="protein sequence ID" value="ESK40070.1"/>
    <property type="molecule type" value="Genomic_DNA"/>
</dbReference>
<dbReference type="HOGENOM" id="CLU_024979_1_2_6"/>
<organism evidence="9 10">
    <name type="scientific">Acinetobacter nectaris CIP 110549</name>
    <dbReference type="NCBI Taxonomy" id="1392540"/>
    <lineage>
        <taxon>Bacteria</taxon>
        <taxon>Pseudomonadati</taxon>
        <taxon>Pseudomonadota</taxon>
        <taxon>Gammaproteobacteria</taxon>
        <taxon>Moraxellales</taxon>
        <taxon>Moraxellaceae</taxon>
        <taxon>Acinetobacter</taxon>
    </lineage>
</organism>
<dbReference type="Gene3D" id="3.10.290.10">
    <property type="entry name" value="RNA-binding S4 domain"/>
    <property type="match status" value="1"/>
</dbReference>
<comment type="function">
    <text evidence="5">Responsible for synthesis of pseudouridine from uracil-516 in 16S ribosomal RNA.</text>
</comment>
<keyword evidence="3 7" id="KW-0413">Isomerase</keyword>
<dbReference type="InterPro" id="IPR002942">
    <property type="entry name" value="S4_RNA-bd"/>
</dbReference>
<dbReference type="InterPro" id="IPR042092">
    <property type="entry name" value="PsdUridine_s_RsuA/RluB/E/F_cat"/>
</dbReference>
<comment type="similarity">
    <text evidence="1 7">Belongs to the pseudouridine synthase RsuA family.</text>
</comment>
<evidence type="ECO:0000256" key="3">
    <source>
        <dbReference type="ARBA" id="ARBA00023235"/>
    </source>
</evidence>
<dbReference type="CDD" id="cd00165">
    <property type="entry name" value="S4"/>
    <property type="match status" value="1"/>
</dbReference>
<dbReference type="Pfam" id="PF01479">
    <property type="entry name" value="S4"/>
    <property type="match status" value="1"/>
</dbReference>
<evidence type="ECO:0000256" key="2">
    <source>
        <dbReference type="ARBA" id="ARBA00022884"/>
    </source>
</evidence>
<dbReference type="Gene3D" id="3.30.70.1560">
    <property type="entry name" value="Alpha-L RNA-binding motif"/>
    <property type="match status" value="1"/>
</dbReference>
<evidence type="ECO:0000259" key="8">
    <source>
        <dbReference type="SMART" id="SM00363"/>
    </source>
</evidence>
<name>V2TV81_9GAMM</name>
<accession>V2TV81</accession>
<dbReference type="AlphaFoldDB" id="V2TV81"/>
<keyword evidence="10" id="KW-1185">Reference proteome</keyword>
<dbReference type="SMART" id="SM00363">
    <property type="entry name" value="S4"/>
    <property type="match status" value="1"/>
</dbReference>
<evidence type="ECO:0000313" key="10">
    <source>
        <dbReference type="Proteomes" id="UP000023785"/>
    </source>
</evidence>
<dbReference type="InterPro" id="IPR000748">
    <property type="entry name" value="PsdUridine_synth_RsuA/RluB/E/F"/>
</dbReference>
<evidence type="ECO:0000313" key="9">
    <source>
        <dbReference type="EMBL" id="ESK40070.1"/>
    </source>
</evidence>
<evidence type="ECO:0000256" key="1">
    <source>
        <dbReference type="ARBA" id="ARBA00008348"/>
    </source>
</evidence>
<dbReference type="GO" id="GO:0160136">
    <property type="term" value="F:16S rRNA pseudouridine(516) synthase activity"/>
    <property type="evidence" value="ECO:0007669"/>
    <property type="project" value="UniProtKB-EC"/>
</dbReference>
<feature type="domain" description="RNA-binding S4" evidence="8">
    <location>
        <begin position="1"/>
        <end position="69"/>
    </location>
</feature>
<dbReference type="Proteomes" id="UP000023785">
    <property type="component" value="Unassembled WGS sequence"/>
</dbReference>
<dbReference type="SUPFAM" id="SSF55174">
    <property type="entry name" value="Alpha-L RNA-binding motif"/>
    <property type="match status" value="1"/>
</dbReference>
<dbReference type="InterPro" id="IPR050343">
    <property type="entry name" value="RsuA_PseudoU_synthase"/>
</dbReference>
<dbReference type="PROSITE" id="PS01149">
    <property type="entry name" value="PSI_RSU"/>
    <property type="match status" value="1"/>
</dbReference>
<dbReference type="SUPFAM" id="SSF55120">
    <property type="entry name" value="Pseudouridine synthase"/>
    <property type="match status" value="1"/>
</dbReference>
<dbReference type="InterPro" id="IPR018496">
    <property type="entry name" value="PsdUridine_synth_RsuA/RluB_CS"/>
</dbReference>
<reference evidence="9 10" key="1">
    <citation type="submission" date="2013-10" db="EMBL/GenBank/DDBJ databases">
        <title>The Genome Sequence of Acinetobacter nectaris CIP 110549.</title>
        <authorList>
            <consortium name="The Broad Institute Genomics Platform"/>
            <consortium name="The Broad Institute Genome Sequencing Center for Infectious Disease"/>
            <person name="Cerqueira G."/>
            <person name="Feldgarden M."/>
            <person name="Courvalin P."/>
            <person name="Grillot-Courvalin C."/>
            <person name="Clermont D."/>
            <person name="Rocha E."/>
            <person name="Yoon E.-J."/>
            <person name="Nemec A."/>
            <person name="Young S.K."/>
            <person name="Zeng Q."/>
            <person name="Gargeya S."/>
            <person name="Fitzgerald M."/>
            <person name="Abouelleil A."/>
            <person name="Alvarado L."/>
            <person name="Berlin A.M."/>
            <person name="Chapman S.B."/>
            <person name="Gainer-Dewar J."/>
            <person name="Goldberg J."/>
            <person name="Gnerre S."/>
            <person name="Griggs A."/>
            <person name="Gujja S."/>
            <person name="Hansen M."/>
            <person name="Howarth C."/>
            <person name="Imamovic A."/>
            <person name="Ireland A."/>
            <person name="Larimer J."/>
            <person name="McCowan C."/>
            <person name="Murphy C."/>
            <person name="Pearson M."/>
            <person name="Poon T.W."/>
            <person name="Priest M."/>
            <person name="Roberts A."/>
            <person name="Saif S."/>
            <person name="Shea T."/>
            <person name="Sykes S."/>
            <person name="Wortman J."/>
            <person name="Nusbaum C."/>
            <person name="Birren B."/>
        </authorList>
    </citation>
    <scope>NUCLEOTIDE SEQUENCE [LARGE SCALE GENOMIC DNA]</scope>
    <source>
        <strain evidence="9 10">CIP 110549</strain>
    </source>
</reference>
<dbReference type="CDD" id="cd02553">
    <property type="entry name" value="PseudoU_synth_RsuA"/>
    <property type="match status" value="1"/>
</dbReference>
<dbReference type="PATRIC" id="fig|1392540.3.peg.499"/>
<evidence type="ECO:0000256" key="4">
    <source>
        <dbReference type="ARBA" id="ARBA00036749"/>
    </source>
</evidence>
<dbReference type="InterPro" id="IPR020103">
    <property type="entry name" value="PsdUridine_synth_cat_dom_sf"/>
</dbReference>
<dbReference type="OrthoDB" id="9807213at2"/>
<evidence type="ECO:0000256" key="6">
    <source>
        <dbReference type="PROSITE-ProRule" id="PRU00182"/>
    </source>
</evidence>
<dbReference type="InterPro" id="IPR036986">
    <property type="entry name" value="S4_RNA-bd_sf"/>
</dbReference>
<dbReference type="EC" id="5.4.99.-" evidence="7"/>
<sequence length="233" mass="26434">MRLDKILQSQGFGSRKVCQQLIARGLVEINGETCRDPKAVFQPVGLVFNVSGESYNYAEKLYILLNKPKGYECSHEAVHHFSVYELIPPLFNARGVQSIGRLDQDTTGLLIFSDDGQFIQALTHPKKHVGKQYLVQVIDPLTDEQLKQLEDGVSLKGEKGLFVATDVKQLSDHEFLMTVHQGVYHQVKRMIAAIDNKVSTLHRNKIGAFELPHDLNEGEWQYLSFEEIQRIKS</sequence>
<dbReference type="eggNOG" id="COG1187">
    <property type="taxonomic scope" value="Bacteria"/>
</dbReference>
<dbReference type="STRING" id="1392540.P256_00509"/>
<dbReference type="GO" id="GO:0003723">
    <property type="term" value="F:RNA binding"/>
    <property type="evidence" value="ECO:0007669"/>
    <property type="project" value="UniProtKB-KW"/>
</dbReference>
<proteinExistence type="inferred from homology"/>